<sequence>MHDRLNGFIMRSRHEVRCVLCGSDDRLLVIIGPCSVNDTASASEYYARLLELSHLHANALLTIARAFVEKPRTILGWKGLLVDPDASGSGDIARGLRISRKLLLHACRLGLPACTECLSIPAALQLTDLLSCGAIGARTVESQPHRELASGAPFALLIKNDTAGNATAAVRAAVASRNAHASPSLLWATGAALTAGNPYCTAMLRGGAAPNYGAACSDRSRAELASAGVTGRIGIDASHGNSIRDHRRQAGVCMNVALRLRDGERDTACVAVESHIHDGYRQPLRAAYGTSVTDGCIGMAETEATLLSLATSARLRRARTGTNPMRRHVPGCSAG</sequence>
<evidence type="ECO:0000256" key="5">
    <source>
        <dbReference type="ARBA" id="ARBA00022679"/>
    </source>
</evidence>
<dbReference type="AlphaFoldDB" id="A0A143WQT2"/>
<evidence type="ECO:0000256" key="4">
    <source>
        <dbReference type="ARBA" id="ARBA00022605"/>
    </source>
</evidence>
<comment type="pathway">
    <text evidence="2 8">Metabolic intermediate biosynthesis; chorismate biosynthesis; chorismate from D-erythrose 4-phosphate and phosphoenolpyruvate: step 1/7.</text>
</comment>
<keyword evidence="4 8" id="KW-0028">Amino-acid biosynthesis</keyword>
<evidence type="ECO:0000256" key="1">
    <source>
        <dbReference type="ARBA" id="ARBA00003726"/>
    </source>
</evidence>
<proteinExistence type="inferred from homology"/>
<reference evidence="11" key="1">
    <citation type="submission" date="2016-01" db="EMBL/GenBank/DDBJ databases">
        <authorList>
            <person name="Husnik F."/>
        </authorList>
    </citation>
    <scope>NUCLEOTIDE SEQUENCE [LARGE SCALE GENOMIC DNA]</scope>
</reference>
<evidence type="ECO:0000256" key="7">
    <source>
        <dbReference type="ARBA" id="ARBA00047508"/>
    </source>
</evidence>
<dbReference type="Proteomes" id="UP000075242">
    <property type="component" value="Chromosome I"/>
</dbReference>
<dbReference type="EMBL" id="LN999011">
    <property type="protein sequence ID" value="CUX76660.1"/>
    <property type="molecule type" value="Genomic_DNA"/>
</dbReference>
<protein>
    <recommendedName>
        <fullName evidence="8">Phospho-2-dehydro-3-deoxyheptonate aldolase</fullName>
        <ecNumber evidence="8">2.5.1.54</ecNumber>
    </recommendedName>
</protein>
<organism evidence="10 11">
    <name type="scientific">Tremblaya princeps</name>
    <dbReference type="NCBI Taxonomy" id="189385"/>
    <lineage>
        <taxon>Bacteria</taxon>
        <taxon>Pseudomonadati</taxon>
        <taxon>Pseudomonadota</taxon>
        <taxon>Betaproteobacteria</taxon>
        <taxon>Candidatus Tremblayella</taxon>
    </lineage>
</organism>
<dbReference type="InterPro" id="IPR006219">
    <property type="entry name" value="DAHP_synth_1"/>
</dbReference>
<dbReference type="InterPro" id="IPR006218">
    <property type="entry name" value="DAHP1/KDSA"/>
</dbReference>
<evidence type="ECO:0000256" key="8">
    <source>
        <dbReference type="PIRNR" id="PIRNR001361"/>
    </source>
</evidence>
<dbReference type="PATRIC" id="fig|189385.8.peg.29"/>
<dbReference type="NCBIfam" id="TIGR00034">
    <property type="entry name" value="aroFGH"/>
    <property type="match status" value="1"/>
</dbReference>
<comment type="similarity">
    <text evidence="3 8">Belongs to the class-I DAHP synthase family.</text>
</comment>
<dbReference type="PIRSF" id="PIRSF001361">
    <property type="entry name" value="DAHP_synthase"/>
    <property type="match status" value="1"/>
</dbReference>
<name>A0A143WQT2_TREPR</name>
<evidence type="ECO:0000313" key="11">
    <source>
        <dbReference type="Proteomes" id="UP000075242"/>
    </source>
</evidence>
<keyword evidence="5 8" id="KW-0808">Transferase</keyword>
<dbReference type="GO" id="GO:0009073">
    <property type="term" value="P:aromatic amino acid family biosynthetic process"/>
    <property type="evidence" value="ECO:0007669"/>
    <property type="project" value="UniProtKB-KW"/>
</dbReference>
<dbReference type="Pfam" id="PF00793">
    <property type="entry name" value="DAHP_synth_1"/>
    <property type="match status" value="1"/>
</dbReference>
<comment type="catalytic activity">
    <reaction evidence="7 8">
        <text>D-erythrose 4-phosphate + phosphoenolpyruvate + H2O = 7-phospho-2-dehydro-3-deoxy-D-arabino-heptonate + phosphate</text>
        <dbReference type="Rhea" id="RHEA:14717"/>
        <dbReference type="ChEBI" id="CHEBI:15377"/>
        <dbReference type="ChEBI" id="CHEBI:16897"/>
        <dbReference type="ChEBI" id="CHEBI:43474"/>
        <dbReference type="ChEBI" id="CHEBI:58394"/>
        <dbReference type="ChEBI" id="CHEBI:58702"/>
        <dbReference type="EC" id="2.5.1.54"/>
    </reaction>
</comment>
<evidence type="ECO:0000259" key="9">
    <source>
        <dbReference type="Pfam" id="PF00793"/>
    </source>
</evidence>
<dbReference type="STRING" id="1053648.TCP_153"/>
<dbReference type="PANTHER" id="PTHR21225:SF12">
    <property type="entry name" value="PHOSPHO-2-DEHYDRO-3-DEOXYHEPTONATE ALDOLASE, TYROSINE-INHIBITED"/>
    <property type="match status" value="1"/>
</dbReference>
<accession>A0A143WQT2</accession>
<dbReference type="InterPro" id="IPR013785">
    <property type="entry name" value="Aldolase_TIM"/>
</dbReference>
<dbReference type="UniPathway" id="UPA00053">
    <property type="reaction ID" value="UER00084"/>
</dbReference>
<dbReference type="GO" id="GO:0005737">
    <property type="term" value="C:cytoplasm"/>
    <property type="evidence" value="ECO:0007669"/>
    <property type="project" value="TreeGrafter"/>
</dbReference>
<dbReference type="SUPFAM" id="SSF51569">
    <property type="entry name" value="Aldolase"/>
    <property type="match status" value="1"/>
</dbReference>
<evidence type="ECO:0000256" key="6">
    <source>
        <dbReference type="ARBA" id="ARBA00023141"/>
    </source>
</evidence>
<gene>
    <name evidence="10" type="primary">aroG</name>
    <name evidence="10" type="ORF">MHIR_TP00022</name>
</gene>
<evidence type="ECO:0000313" key="10">
    <source>
        <dbReference type="EMBL" id="CUX76660.1"/>
    </source>
</evidence>
<feature type="domain" description="DAHP synthetase I/KDSA" evidence="9">
    <location>
        <begin position="19"/>
        <end position="303"/>
    </location>
</feature>
<dbReference type="EC" id="2.5.1.54" evidence="8"/>
<comment type="function">
    <text evidence="1 8">Stereospecific condensation of phosphoenolpyruvate (PEP) and D-erythrose-4-phosphate (E4P) giving rise to 3-deoxy-D-arabino-heptulosonate-7-phosphate (DAHP).</text>
</comment>
<evidence type="ECO:0000256" key="2">
    <source>
        <dbReference type="ARBA" id="ARBA00004688"/>
    </source>
</evidence>
<dbReference type="Gene3D" id="3.20.20.70">
    <property type="entry name" value="Aldolase class I"/>
    <property type="match status" value="1"/>
</dbReference>
<keyword evidence="6 8" id="KW-0057">Aromatic amino acid biosynthesis</keyword>
<dbReference type="GO" id="GO:0003849">
    <property type="term" value="F:3-deoxy-7-phosphoheptulonate synthase activity"/>
    <property type="evidence" value="ECO:0007669"/>
    <property type="project" value="UniProtKB-EC"/>
</dbReference>
<dbReference type="GO" id="GO:0009423">
    <property type="term" value="P:chorismate biosynthetic process"/>
    <property type="evidence" value="ECO:0007669"/>
    <property type="project" value="UniProtKB-UniPathway"/>
</dbReference>
<dbReference type="GO" id="GO:0008652">
    <property type="term" value="P:amino acid biosynthetic process"/>
    <property type="evidence" value="ECO:0007669"/>
    <property type="project" value="UniProtKB-KW"/>
</dbReference>
<evidence type="ECO:0000256" key="3">
    <source>
        <dbReference type="ARBA" id="ARBA00007985"/>
    </source>
</evidence>
<dbReference type="PANTHER" id="PTHR21225">
    <property type="entry name" value="PHOSPHO-2-DEHYDRO-3-DEOXYHEPTONATE ALDOLASE DAHP SYNTHETASE"/>
    <property type="match status" value="1"/>
</dbReference>